<gene>
    <name evidence="1" type="ORF">BRAFLDRAFT_97934</name>
</gene>
<organism>
    <name type="scientific">Branchiostoma floridae</name>
    <name type="common">Florida lancelet</name>
    <name type="synonym">Amphioxus</name>
    <dbReference type="NCBI Taxonomy" id="7739"/>
    <lineage>
        <taxon>Eukaryota</taxon>
        <taxon>Metazoa</taxon>
        <taxon>Chordata</taxon>
        <taxon>Cephalochordata</taxon>
        <taxon>Leptocardii</taxon>
        <taxon>Amphioxiformes</taxon>
        <taxon>Branchiostomatidae</taxon>
        <taxon>Branchiostoma</taxon>
    </lineage>
</organism>
<dbReference type="EMBL" id="GG666533">
    <property type="protein sequence ID" value="EEN58132.1"/>
    <property type="molecule type" value="Genomic_DNA"/>
</dbReference>
<dbReference type="AlphaFoldDB" id="C3YN26"/>
<proteinExistence type="predicted"/>
<protein>
    <submittedName>
        <fullName evidence="1">Uncharacterized protein</fullName>
    </submittedName>
</protein>
<sequence length="116" mass="12784">MGTGWRMGYRTENGYRAENGVPDGEYNGYLTENGYRVENGVPDGEYNGYLTENGYRVKNGVPGGVRVPGGERVPERPLVTVGVWCGRKVFVGDLDLGPPQGYPLFSAQLHCTRIKQ</sequence>
<reference evidence="1" key="1">
    <citation type="journal article" date="2008" name="Nature">
        <title>The amphioxus genome and the evolution of the chordate karyotype.</title>
        <authorList>
            <consortium name="US DOE Joint Genome Institute (JGI-PGF)"/>
            <person name="Putnam N.H."/>
            <person name="Butts T."/>
            <person name="Ferrier D.E.K."/>
            <person name="Furlong R.F."/>
            <person name="Hellsten U."/>
            <person name="Kawashima T."/>
            <person name="Robinson-Rechavi M."/>
            <person name="Shoguchi E."/>
            <person name="Terry A."/>
            <person name="Yu J.-K."/>
            <person name="Benito-Gutierrez E.L."/>
            <person name="Dubchak I."/>
            <person name="Garcia-Fernandez J."/>
            <person name="Gibson-Brown J.J."/>
            <person name="Grigoriev I.V."/>
            <person name="Horton A.C."/>
            <person name="de Jong P.J."/>
            <person name="Jurka J."/>
            <person name="Kapitonov V.V."/>
            <person name="Kohara Y."/>
            <person name="Kuroki Y."/>
            <person name="Lindquist E."/>
            <person name="Lucas S."/>
            <person name="Osoegawa K."/>
            <person name="Pennacchio L.A."/>
            <person name="Salamov A.A."/>
            <person name="Satou Y."/>
            <person name="Sauka-Spengler T."/>
            <person name="Schmutz J."/>
            <person name="Shin-I T."/>
            <person name="Toyoda A."/>
            <person name="Bronner-Fraser M."/>
            <person name="Fujiyama A."/>
            <person name="Holland L.Z."/>
            <person name="Holland P.W.H."/>
            <person name="Satoh N."/>
            <person name="Rokhsar D.S."/>
        </authorList>
    </citation>
    <scope>NUCLEOTIDE SEQUENCE [LARGE SCALE GENOMIC DNA]</scope>
    <source>
        <strain evidence="1">S238N-H82</strain>
        <tissue evidence="1">Testes</tissue>
    </source>
</reference>
<name>C3YN26_BRAFL</name>
<evidence type="ECO:0000313" key="1">
    <source>
        <dbReference type="EMBL" id="EEN58132.1"/>
    </source>
</evidence>
<dbReference type="InParanoid" id="C3YN26"/>
<accession>C3YN26</accession>